<evidence type="ECO:0000256" key="8">
    <source>
        <dbReference type="ARBA" id="ARBA00023002"/>
    </source>
</evidence>
<keyword evidence="9 13" id="KW-0408">Iron</keyword>
<dbReference type="InterPro" id="IPR036226">
    <property type="entry name" value="LipOase_C_sf"/>
</dbReference>
<dbReference type="CDD" id="cd01751">
    <property type="entry name" value="PLAT_LH2"/>
    <property type="match status" value="1"/>
</dbReference>
<dbReference type="InterPro" id="IPR020833">
    <property type="entry name" value="LipOase_Fe_BS"/>
</dbReference>
<proteinExistence type="inferred from homology"/>
<evidence type="ECO:0000256" key="7">
    <source>
        <dbReference type="ARBA" id="ARBA00022964"/>
    </source>
</evidence>
<evidence type="ECO:0000313" key="18">
    <source>
        <dbReference type="EMBL" id="PTQ50629.1"/>
    </source>
</evidence>
<evidence type="ECO:0000256" key="9">
    <source>
        <dbReference type="ARBA" id="ARBA00023004"/>
    </source>
</evidence>
<evidence type="ECO:0000256" key="13">
    <source>
        <dbReference type="RuleBase" id="RU003974"/>
    </source>
</evidence>
<dbReference type="Gene3D" id="2.60.60.20">
    <property type="entry name" value="PLAT/LH2 domain"/>
    <property type="match status" value="1"/>
</dbReference>
<dbReference type="InterPro" id="IPR001246">
    <property type="entry name" value="LipOase_plant"/>
</dbReference>
<name>A0A2R6XX09_MARPO</name>
<dbReference type="InterPro" id="IPR001024">
    <property type="entry name" value="PLAT/LH2_dom"/>
</dbReference>
<keyword evidence="4 13" id="KW-0479">Metal-binding</keyword>
<dbReference type="Proteomes" id="UP000244005">
    <property type="component" value="Unassembled WGS sequence"/>
</dbReference>
<dbReference type="PRINTS" id="PR00468">
    <property type="entry name" value="PLTLPOXGNASE"/>
</dbReference>
<dbReference type="PROSITE" id="PS51393">
    <property type="entry name" value="LIPOXYGENASE_3"/>
    <property type="match status" value="1"/>
</dbReference>
<dbReference type="InterPro" id="IPR042057">
    <property type="entry name" value="Lipoxy_PLAT/LH2"/>
</dbReference>
<dbReference type="InterPro" id="IPR000907">
    <property type="entry name" value="LipOase"/>
</dbReference>
<dbReference type="Gene3D" id="1.20.245.10">
    <property type="entry name" value="Lipoxygenase-1, Domain 5"/>
    <property type="match status" value="1"/>
</dbReference>
<dbReference type="PROSITE" id="PS00081">
    <property type="entry name" value="LIPOXYGENASE_2"/>
    <property type="match status" value="1"/>
</dbReference>
<dbReference type="Gramene" id="Mp1g21930.1">
    <property type="protein sequence ID" value="Mp1g21930.1.cds"/>
    <property type="gene ID" value="Mp1g21930"/>
</dbReference>
<dbReference type="SUPFAM" id="SSF48484">
    <property type="entry name" value="Lipoxigenase"/>
    <property type="match status" value="1"/>
</dbReference>
<sequence length="945" mass="105785">MVSLRGPAVDLSMAHISRAPASAISPNSTSILFPRAGALKSLGKGSPAPAAAVSRKFGSVRATLSNVRPTNQTSNFESGPNGSSGRPSSRVISNFDGSTMVSLQAWLTIRKKRRPDRDEQMVDRMDVIGDLLGQNISLQLVSMDVDPATKVGKRSRISGIKDWAEKAAVVADKVQYTADFVVDKTFGVPGAVVIINRHQNEFFLETICLQGHESGPIHFPCNSWMHSFKDNPAQRVFFSNKTYLPSTTPAGLKDLREADLKSLRSDGKGRRKSWENVYDYAVYNDLGDGDEDAKLIRPVLGGSKAHPYPRRCRTGRPPARHDRSKESRLEGKVVPYVPRDEAFEAVKQESYFSTAIRGLVHQSMPKLRDHFFGSSDEFESFEEIDRLYCEGVELKKVDANEFLRMLEDTPLNGMLPDIVRAVTSAAGAEQPSVLRYPRPQLLSKDRFAWLRDDEFGRQTLAGLNPCAIQRLKVFPPMSELDPKVYGSPESAIKEEHIADRLEGLSVRQALKEARLFILDYHDVFMPYVNGINSLEKRAGYASRTIYFLTSEGTLKPLVIELCLPPPHRSQRVFVPGHSATEHWLWQLAKAHVSCNDAGFHQLVSHWLRTHAATEPYVIATNRQLSIMHPVYRLLHPHFRYTMEINAAARQSLICADGVIEKSFQPGPAAMEISSAYYAASWRFDRQGLPEDLIDRGMAVEDPSAPHGLRLAIEDYPFAADGLLMWTALETWVREYVAIYYKDPESVRSDHELLSWWAEIRYSGHADKKDESWWPALESEADLTRILTIMMWIASGFHAAVNFGQFAYAGYVPNKPTHVRRLVPEPGTAEWREFQSNPQQFLLSMLPGQLQATVLMAVIESLSTHSPDEEYLGQISHPKWLGCPDGLQAFRRFQQSVSAIDREITARNNNAHLRNRNGAGILPYELLLPTSGPGITGRGVPNSISI</sequence>
<evidence type="ECO:0000256" key="6">
    <source>
        <dbReference type="ARBA" id="ARBA00022832"/>
    </source>
</evidence>
<dbReference type="SUPFAM" id="SSF49723">
    <property type="entry name" value="Lipase/lipooxygenase domain (PLAT/LH2 domain)"/>
    <property type="match status" value="1"/>
</dbReference>
<evidence type="ECO:0000256" key="14">
    <source>
        <dbReference type="RuleBase" id="RU003975"/>
    </source>
</evidence>
<evidence type="ECO:0000256" key="11">
    <source>
        <dbReference type="ARBA" id="ARBA00023160"/>
    </source>
</evidence>
<keyword evidence="10" id="KW-0443">Lipid metabolism</keyword>
<comment type="similarity">
    <text evidence="2 13">Belongs to the lipoxygenase family.</text>
</comment>
<dbReference type="InterPro" id="IPR036392">
    <property type="entry name" value="PLAT/LH2_dom_sf"/>
</dbReference>
<keyword evidence="8 13" id="KW-0560">Oxidoreductase</keyword>
<dbReference type="OMA" id="PFDPRPM"/>
<keyword evidence="6" id="KW-0276">Fatty acid metabolism</keyword>
<dbReference type="FunFam" id="1.20.245.10:FF:000002">
    <property type="entry name" value="Lipoxygenase"/>
    <property type="match status" value="1"/>
</dbReference>
<dbReference type="GO" id="GO:0006633">
    <property type="term" value="P:fatty acid biosynthetic process"/>
    <property type="evidence" value="ECO:0007669"/>
    <property type="project" value="UniProtKB-KW"/>
</dbReference>
<dbReference type="InterPro" id="IPR020834">
    <property type="entry name" value="LipOase_CS"/>
</dbReference>
<evidence type="ECO:0000256" key="12">
    <source>
        <dbReference type="PROSITE-ProRule" id="PRU00152"/>
    </source>
</evidence>
<accession>A0A2R6XX09</accession>
<dbReference type="PRINTS" id="PR00087">
    <property type="entry name" value="LIPOXYGENASE"/>
</dbReference>
<feature type="region of interest" description="Disordered" evidence="15">
    <location>
        <begin position="306"/>
        <end position="328"/>
    </location>
</feature>
<gene>
    <name evidence="18" type="ORF">MARPO_0001s0529</name>
</gene>
<dbReference type="PANTHER" id="PTHR11771">
    <property type="entry name" value="LIPOXYGENASE"/>
    <property type="match status" value="1"/>
</dbReference>
<dbReference type="InterPro" id="IPR027433">
    <property type="entry name" value="Lipoxygenase_dom_3"/>
</dbReference>
<keyword evidence="19" id="KW-1185">Reference proteome</keyword>
<dbReference type="UniPathway" id="UPA00382"/>
<keyword evidence="7 13" id="KW-0223">Dioxygenase</keyword>
<feature type="compositionally biased region" description="Polar residues" evidence="15">
    <location>
        <begin position="66"/>
        <end position="77"/>
    </location>
</feature>
<keyword evidence="11 14" id="KW-0275">Fatty acid biosynthesis</keyword>
<evidence type="ECO:0000256" key="5">
    <source>
        <dbReference type="ARBA" id="ARBA00022767"/>
    </source>
</evidence>
<feature type="compositionally biased region" description="Low complexity" evidence="15">
    <location>
        <begin position="78"/>
        <end position="90"/>
    </location>
</feature>
<evidence type="ECO:0000313" key="19">
    <source>
        <dbReference type="Proteomes" id="UP000244005"/>
    </source>
</evidence>
<comment type="caution">
    <text evidence="12">Lacks conserved residue(s) required for the propagation of feature annotation.</text>
</comment>
<feature type="domain" description="PLAT" evidence="16">
    <location>
        <begin position="116"/>
        <end position="239"/>
    </location>
</feature>
<evidence type="ECO:0000256" key="4">
    <source>
        <dbReference type="ARBA" id="ARBA00022723"/>
    </source>
</evidence>
<reference evidence="19" key="1">
    <citation type="journal article" date="2017" name="Cell">
        <title>Insights into land plant evolution garnered from the Marchantia polymorpha genome.</title>
        <authorList>
            <person name="Bowman J.L."/>
            <person name="Kohchi T."/>
            <person name="Yamato K.T."/>
            <person name="Jenkins J."/>
            <person name="Shu S."/>
            <person name="Ishizaki K."/>
            <person name="Yamaoka S."/>
            <person name="Nishihama R."/>
            <person name="Nakamura Y."/>
            <person name="Berger F."/>
            <person name="Adam C."/>
            <person name="Aki S.S."/>
            <person name="Althoff F."/>
            <person name="Araki T."/>
            <person name="Arteaga-Vazquez M.A."/>
            <person name="Balasubrmanian S."/>
            <person name="Barry K."/>
            <person name="Bauer D."/>
            <person name="Boehm C.R."/>
            <person name="Briginshaw L."/>
            <person name="Caballero-Perez J."/>
            <person name="Catarino B."/>
            <person name="Chen F."/>
            <person name="Chiyoda S."/>
            <person name="Chovatia M."/>
            <person name="Davies K.M."/>
            <person name="Delmans M."/>
            <person name="Demura T."/>
            <person name="Dierschke T."/>
            <person name="Dolan L."/>
            <person name="Dorantes-Acosta A.E."/>
            <person name="Eklund D.M."/>
            <person name="Florent S.N."/>
            <person name="Flores-Sandoval E."/>
            <person name="Fujiyama A."/>
            <person name="Fukuzawa H."/>
            <person name="Galik B."/>
            <person name="Grimanelli D."/>
            <person name="Grimwood J."/>
            <person name="Grossniklaus U."/>
            <person name="Hamada T."/>
            <person name="Haseloff J."/>
            <person name="Hetherington A.J."/>
            <person name="Higo A."/>
            <person name="Hirakawa Y."/>
            <person name="Hundley H.N."/>
            <person name="Ikeda Y."/>
            <person name="Inoue K."/>
            <person name="Inoue S.I."/>
            <person name="Ishida S."/>
            <person name="Jia Q."/>
            <person name="Kakita M."/>
            <person name="Kanazawa T."/>
            <person name="Kawai Y."/>
            <person name="Kawashima T."/>
            <person name="Kennedy M."/>
            <person name="Kinose K."/>
            <person name="Kinoshita T."/>
            <person name="Kohara Y."/>
            <person name="Koide E."/>
            <person name="Komatsu K."/>
            <person name="Kopischke S."/>
            <person name="Kubo M."/>
            <person name="Kyozuka J."/>
            <person name="Lagercrantz U."/>
            <person name="Lin S.S."/>
            <person name="Lindquist E."/>
            <person name="Lipzen A.M."/>
            <person name="Lu C.W."/>
            <person name="De Luna E."/>
            <person name="Martienssen R.A."/>
            <person name="Minamino N."/>
            <person name="Mizutani M."/>
            <person name="Mizutani M."/>
            <person name="Mochizuki N."/>
            <person name="Monte I."/>
            <person name="Mosher R."/>
            <person name="Nagasaki H."/>
            <person name="Nakagami H."/>
            <person name="Naramoto S."/>
            <person name="Nishitani K."/>
            <person name="Ohtani M."/>
            <person name="Okamoto T."/>
            <person name="Okumura M."/>
            <person name="Phillips J."/>
            <person name="Pollak B."/>
            <person name="Reinders A."/>
            <person name="Rovekamp M."/>
            <person name="Sano R."/>
            <person name="Sawa S."/>
            <person name="Schmid M.W."/>
            <person name="Shirakawa M."/>
            <person name="Solano R."/>
            <person name="Spunde A."/>
            <person name="Suetsugu N."/>
            <person name="Sugano S."/>
            <person name="Sugiyama A."/>
            <person name="Sun R."/>
            <person name="Suzuki Y."/>
            <person name="Takenaka M."/>
            <person name="Takezawa D."/>
            <person name="Tomogane H."/>
            <person name="Tsuzuki M."/>
            <person name="Ueda T."/>
            <person name="Umeda M."/>
            <person name="Ward J.M."/>
            <person name="Watanabe Y."/>
            <person name="Yazaki K."/>
            <person name="Yokoyama R."/>
            <person name="Yoshitake Y."/>
            <person name="Yotsui I."/>
            <person name="Zachgo S."/>
            <person name="Schmutz J."/>
        </authorList>
    </citation>
    <scope>NUCLEOTIDE SEQUENCE [LARGE SCALE GENOMIC DNA]</scope>
    <source>
        <strain evidence="19">Tak-1</strain>
    </source>
</reference>
<keyword evidence="3 14" id="KW-0444">Lipid biosynthesis</keyword>
<dbReference type="SMART" id="SM00308">
    <property type="entry name" value="LH2"/>
    <property type="match status" value="1"/>
</dbReference>
<dbReference type="PROSITE" id="PS50095">
    <property type="entry name" value="PLAT"/>
    <property type="match status" value="1"/>
</dbReference>
<dbReference type="OrthoDB" id="407298at2759"/>
<evidence type="ECO:0000256" key="15">
    <source>
        <dbReference type="SAM" id="MobiDB-lite"/>
    </source>
</evidence>
<dbReference type="GO" id="GO:0016702">
    <property type="term" value="F:oxidoreductase activity, acting on single donors with incorporation of molecular oxygen, incorporation of two atoms of oxygen"/>
    <property type="evidence" value="ECO:0000318"/>
    <property type="project" value="GO_Central"/>
</dbReference>
<feature type="domain" description="Lipoxygenase" evidence="17">
    <location>
        <begin position="242"/>
        <end position="945"/>
    </location>
</feature>
<evidence type="ECO:0000256" key="10">
    <source>
        <dbReference type="ARBA" id="ARBA00023098"/>
    </source>
</evidence>
<evidence type="ECO:0000256" key="2">
    <source>
        <dbReference type="ARBA" id="ARBA00009419"/>
    </source>
</evidence>
<dbReference type="EMBL" id="KZ772673">
    <property type="protein sequence ID" value="PTQ50629.1"/>
    <property type="molecule type" value="Genomic_DNA"/>
</dbReference>
<dbReference type="GO" id="GO:0031408">
    <property type="term" value="P:oxylipin biosynthetic process"/>
    <property type="evidence" value="ECO:0007669"/>
    <property type="project" value="UniProtKB-UniRule"/>
</dbReference>
<dbReference type="PROSITE" id="PS00711">
    <property type="entry name" value="LIPOXYGENASE_1"/>
    <property type="match status" value="1"/>
</dbReference>
<evidence type="ECO:0000259" key="17">
    <source>
        <dbReference type="PROSITE" id="PS51393"/>
    </source>
</evidence>
<keyword evidence="5 14" id="KW-0925">Oxylipin biosynthesis</keyword>
<dbReference type="AlphaFoldDB" id="A0A2R6XX09"/>
<dbReference type="Gene3D" id="3.10.450.60">
    <property type="match status" value="1"/>
</dbReference>
<comment type="cofactor">
    <cofactor evidence="1 13">
        <name>Fe cation</name>
        <dbReference type="ChEBI" id="CHEBI:24875"/>
    </cofactor>
</comment>
<protein>
    <recommendedName>
        <fullName evidence="14">Lipoxygenase</fullName>
        <ecNumber evidence="14">1.13.11.-</ecNumber>
    </recommendedName>
</protein>
<dbReference type="GO" id="GO:0034440">
    <property type="term" value="P:lipid oxidation"/>
    <property type="evidence" value="ECO:0000318"/>
    <property type="project" value="GO_Central"/>
</dbReference>
<dbReference type="InterPro" id="IPR013819">
    <property type="entry name" value="LipOase_C"/>
</dbReference>
<dbReference type="Gene3D" id="4.10.372.10">
    <property type="entry name" value="Lipoxygenase-1, Domain 3"/>
    <property type="match status" value="1"/>
</dbReference>
<dbReference type="Pfam" id="PF00305">
    <property type="entry name" value="Lipoxygenase"/>
    <property type="match status" value="1"/>
</dbReference>
<evidence type="ECO:0000259" key="16">
    <source>
        <dbReference type="PROSITE" id="PS50095"/>
    </source>
</evidence>
<evidence type="ECO:0000256" key="1">
    <source>
        <dbReference type="ARBA" id="ARBA00001962"/>
    </source>
</evidence>
<comment type="pathway">
    <text evidence="14">Lipid metabolism; oxylipin biosynthesis.</text>
</comment>
<comment type="function">
    <text evidence="14">Plant lipoxygenase may be involved in a number of diverse aspects of plant physiology including growth and development, pest resistance, and senescence or responses to wounding.</text>
</comment>
<organism evidence="18 19">
    <name type="scientific">Marchantia polymorpha</name>
    <name type="common">Common liverwort</name>
    <name type="synonym">Marchantia aquatica</name>
    <dbReference type="NCBI Taxonomy" id="3197"/>
    <lineage>
        <taxon>Eukaryota</taxon>
        <taxon>Viridiplantae</taxon>
        <taxon>Streptophyta</taxon>
        <taxon>Embryophyta</taxon>
        <taxon>Marchantiophyta</taxon>
        <taxon>Marchantiopsida</taxon>
        <taxon>Marchantiidae</taxon>
        <taxon>Marchantiales</taxon>
        <taxon>Marchantiaceae</taxon>
        <taxon>Marchantia</taxon>
    </lineage>
</organism>
<dbReference type="Gene3D" id="4.10.375.10">
    <property type="entry name" value="Lipoxygenase-1, Domain 2"/>
    <property type="match status" value="1"/>
</dbReference>
<dbReference type="GO" id="GO:0046872">
    <property type="term" value="F:metal ion binding"/>
    <property type="evidence" value="ECO:0007669"/>
    <property type="project" value="UniProtKB-UniRule"/>
</dbReference>
<dbReference type="EC" id="1.13.11.-" evidence="14"/>
<feature type="compositionally biased region" description="Basic and acidic residues" evidence="15">
    <location>
        <begin position="319"/>
        <end position="328"/>
    </location>
</feature>
<dbReference type="Pfam" id="PF01477">
    <property type="entry name" value="PLAT"/>
    <property type="match status" value="1"/>
</dbReference>
<evidence type="ECO:0000256" key="3">
    <source>
        <dbReference type="ARBA" id="ARBA00022516"/>
    </source>
</evidence>
<feature type="region of interest" description="Disordered" evidence="15">
    <location>
        <begin position="66"/>
        <end position="90"/>
    </location>
</feature>